<name>A0ABQ5V7D0_9PROT</name>
<dbReference type="EMBL" id="BSNK01000001">
    <property type="protein sequence ID" value="GLQ22922.1"/>
    <property type="molecule type" value="Genomic_DNA"/>
</dbReference>
<evidence type="ECO:0000313" key="1">
    <source>
        <dbReference type="EMBL" id="GLQ22922.1"/>
    </source>
</evidence>
<evidence type="ECO:0000313" key="2">
    <source>
        <dbReference type="Proteomes" id="UP001161391"/>
    </source>
</evidence>
<organism evidence="1 2">
    <name type="scientific">Algimonas ampicilliniresistens</name>
    <dbReference type="NCBI Taxonomy" id="1298735"/>
    <lineage>
        <taxon>Bacteria</taxon>
        <taxon>Pseudomonadati</taxon>
        <taxon>Pseudomonadota</taxon>
        <taxon>Alphaproteobacteria</taxon>
        <taxon>Maricaulales</taxon>
        <taxon>Robiginitomaculaceae</taxon>
        <taxon>Algimonas</taxon>
    </lineage>
</organism>
<dbReference type="Proteomes" id="UP001161391">
    <property type="component" value="Unassembled WGS sequence"/>
</dbReference>
<keyword evidence="2" id="KW-1185">Reference proteome</keyword>
<gene>
    <name evidence="1" type="ORF">GCM10007853_07960</name>
</gene>
<reference evidence="1" key="1">
    <citation type="journal article" date="2014" name="Int. J. Syst. Evol. Microbiol.">
        <title>Complete genome of a new Firmicutes species belonging to the dominant human colonic microbiota ('Ruminococcus bicirculans') reveals two chromosomes and a selective capacity to utilize plant glucans.</title>
        <authorList>
            <consortium name="NISC Comparative Sequencing Program"/>
            <person name="Wegmann U."/>
            <person name="Louis P."/>
            <person name="Goesmann A."/>
            <person name="Henrissat B."/>
            <person name="Duncan S.H."/>
            <person name="Flint H.J."/>
        </authorList>
    </citation>
    <scope>NUCLEOTIDE SEQUENCE</scope>
    <source>
        <strain evidence="1">NBRC 108219</strain>
    </source>
</reference>
<proteinExistence type="predicted"/>
<accession>A0ABQ5V7D0</accession>
<reference evidence="1" key="2">
    <citation type="submission" date="2023-01" db="EMBL/GenBank/DDBJ databases">
        <title>Draft genome sequence of Algimonas ampicilliniresistens strain NBRC 108219.</title>
        <authorList>
            <person name="Sun Q."/>
            <person name="Mori K."/>
        </authorList>
    </citation>
    <scope>NUCLEOTIDE SEQUENCE</scope>
    <source>
        <strain evidence="1">NBRC 108219</strain>
    </source>
</reference>
<protein>
    <submittedName>
        <fullName evidence="1">Uncharacterized protein</fullName>
    </submittedName>
</protein>
<dbReference type="RefSeq" id="WP_284387799.1">
    <property type="nucleotide sequence ID" value="NZ_BSNK01000001.1"/>
</dbReference>
<sequence length="113" mass="12871">MTDPTPQNHDAGPIYIRAIGEPFLSFLTAPTGRIIATYWATHARREKHGTALTYDEREAIETREREAMASMHYDDDARLDWLLDQCTETLTLTTLQAYTRPWFAQSKPDGKAA</sequence>
<comment type="caution">
    <text evidence="1">The sequence shown here is derived from an EMBL/GenBank/DDBJ whole genome shotgun (WGS) entry which is preliminary data.</text>
</comment>